<dbReference type="EMBL" id="QVQW01000002">
    <property type="protein sequence ID" value="RKU49289.1"/>
    <property type="molecule type" value="Genomic_DNA"/>
</dbReference>
<name>A0A420YN24_9PEZI</name>
<dbReference type="AlphaFoldDB" id="A0A420YN24"/>
<protein>
    <submittedName>
        <fullName evidence="1">Uncharacterized protein</fullName>
    </submittedName>
</protein>
<evidence type="ECO:0000313" key="2">
    <source>
        <dbReference type="Proteomes" id="UP000275385"/>
    </source>
</evidence>
<accession>A0A420YN24</accession>
<evidence type="ECO:0000313" key="1">
    <source>
        <dbReference type="EMBL" id="RKU49289.1"/>
    </source>
</evidence>
<organism evidence="1 2">
    <name type="scientific">Coniochaeta pulveracea</name>
    <dbReference type="NCBI Taxonomy" id="177199"/>
    <lineage>
        <taxon>Eukaryota</taxon>
        <taxon>Fungi</taxon>
        <taxon>Dikarya</taxon>
        <taxon>Ascomycota</taxon>
        <taxon>Pezizomycotina</taxon>
        <taxon>Sordariomycetes</taxon>
        <taxon>Sordariomycetidae</taxon>
        <taxon>Coniochaetales</taxon>
        <taxon>Coniochaetaceae</taxon>
        <taxon>Coniochaeta</taxon>
    </lineage>
</organism>
<dbReference type="Proteomes" id="UP000275385">
    <property type="component" value="Unassembled WGS sequence"/>
</dbReference>
<comment type="caution">
    <text evidence="1">The sequence shown here is derived from an EMBL/GenBank/DDBJ whole genome shotgun (WGS) entry which is preliminary data.</text>
</comment>
<keyword evidence="2" id="KW-1185">Reference proteome</keyword>
<gene>
    <name evidence="1" type="ORF">DL546_009781</name>
</gene>
<reference evidence="1 2" key="1">
    <citation type="submission" date="2018-08" db="EMBL/GenBank/DDBJ databases">
        <title>Draft genome of the lignicolous fungus Coniochaeta pulveracea.</title>
        <authorList>
            <person name="Borstlap C.J."/>
            <person name="De Witt R.N."/>
            <person name="Botha A."/>
            <person name="Volschenk H."/>
        </authorList>
    </citation>
    <scope>NUCLEOTIDE SEQUENCE [LARGE SCALE GENOMIC DNA]</scope>
    <source>
        <strain evidence="1 2">CAB683</strain>
    </source>
</reference>
<sequence length="114" mass="13120">MDGQFICDILFTTERRGLTGENIPVVPNNLYFGEEGWRCVGRKTTTHQEEPSHGLRSHSIYTLRRLFRWKLPTSMSQAYMVSGQATPTSDRKHYDVALFSGYPVVRQTHDMLVV</sequence>
<proteinExistence type="predicted"/>